<dbReference type="Proteomes" id="UP000193067">
    <property type="component" value="Unassembled WGS sequence"/>
</dbReference>
<evidence type="ECO:0008006" key="3">
    <source>
        <dbReference type="Google" id="ProtNLM"/>
    </source>
</evidence>
<dbReference type="OrthoDB" id="270763at2759"/>
<sequence>MFTLTHSAELVGIHGRSSNRGSAVNGNPLPVEIWVIVLRDAQYDDLLPRYKWLRRYALVCRAWRPHAQQLLFAHVALRGSVHCKLFTKAMLSFRDPEHSDWLRRSVKVLSMLMDHQEIYSDVLQLCPNLQELHLCVYHTFFRPNVLAALASYIPSTIRILRVRAYHYTALFQLLSLFPHIEYLEVDYRGPNSPIPTPIPWTPPEWCLRQLWYSNRRQAGYRFIEWALSGQASSSRSTLEVLHAQCPTFSPSSLSTLGVTNLRSLSIPRLLAQDDLSMLSGLEEVWLTVPRHPSVTFLPLPTRVRHLVLYRLSENADYGDIFSELTAHFERPGCRLEAITYHRECKREEPGHVEDIRMLHDFCAGHNVHFELMDPPYGFYAGERVPFKPVSEFPQPLLLSSRRVATQARLASILRPTPRKSTLTGRITETAKKAFGHPVQSRPTH</sequence>
<name>A0A1Y2ITN7_TRAC3</name>
<gene>
    <name evidence="1" type="ORF">PYCCODRAFT_1434740</name>
</gene>
<organism evidence="1 2">
    <name type="scientific">Trametes coccinea (strain BRFM310)</name>
    <name type="common">Pycnoporus coccineus</name>
    <dbReference type="NCBI Taxonomy" id="1353009"/>
    <lineage>
        <taxon>Eukaryota</taxon>
        <taxon>Fungi</taxon>
        <taxon>Dikarya</taxon>
        <taxon>Basidiomycota</taxon>
        <taxon>Agaricomycotina</taxon>
        <taxon>Agaricomycetes</taxon>
        <taxon>Polyporales</taxon>
        <taxon>Polyporaceae</taxon>
        <taxon>Trametes</taxon>
    </lineage>
</organism>
<protein>
    <recommendedName>
        <fullName evidence="3">F-box domain-containing protein</fullName>
    </recommendedName>
</protein>
<proteinExistence type="predicted"/>
<accession>A0A1Y2ITN7</accession>
<keyword evidence="2" id="KW-1185">Reference proteome</keyword>
<dbReference type="STRING" id="1353009.A0A1Y2ITN7"/>
<dbReference type="AlphaFoldDB" id="A0A1Y2ITN7"/>
<evidence type="ECO:0000313" key="2">
    <source>
        <dbReference type="Proteomes" id="UP000193067"/>
    </source>
</evidence>
<dbReference type="EMBL" id="KZ084101">
    <property type="protein sequence ID" value="OSD03322.1"/>
    <property type="molecule type" value="Genomic_DNA"/>
</dbReference>
<evidence type="ECO:0000313" key="1">
    <source>
        <dbReference type="EMBL" id="OSD03322.1"/>
    </source>
</evidence>
<reference evidence="1 2" key="1">
    <citation type="journal article" date="2015" name="Biotechnol. Biofuels">
        <title>Enhanced degradation of softwood versus hardwood by the white-rot fungus Pycnoporus coccineus.</title>
        <authorList>
            <person name="Couturier M."/>
            <person name="Navarro D."/>
            <person name="Chevret D."/>
            <person name="Henrissat B."/>
            <person name="Piumi F."/>
            <person name="Ruiz-Duenas F.J."/>
            <person name="Martinez A.T."/>
            <person name="Grigoriev I.V."/>
            <person name="Riley R."/>
            <person name="Lipzen A."/>
            <person name="Berrin J.G."/>
            <person name="Master E.R."/>
            <person name="Rosso M.N."/>
        </authorList>
    </citation>
    <scope>NUCLEOTIDE SEQUENCE [LARGE SCALE GENOMIC DNA]</scope>
    <source>
        <strain evidence="1 2">BRFM310</strain>
    </source>
</reference>